<evidence type="ECO:0000256" key="3">
    <source>
        <dbReference type="ARBA" id="ARBA00022771"/>
    </source>
</evidence>
<dbReference type="PANTHER" id="PTHR24403">
    <property type="entry name" value="ZINC FINGER PROTEIN"/>
    <property type="match status" value="1"/>
</dbReference>
<dbReference type="Gene3D" id="3.30.160.60">
    <property type="entry name" value="Classic Zinc Finger"/>
    <property type="match status" value="2"/>
</dbReference>
<feature type="region of interest" description="Disordered" evidence="5">
    <location>
        <begin position="61"/>
        <end position="96"/>
    </location>
</feature>
<keyword evidence="7" id="KW-1185">Reference proteome</keyword>
<accession>A0A914XXI1</accession>
<dbReference type="WBParaSite" id="PSU_v2.g11918.t1">
    <property type="protein sequence ID" value="PSU_v2.g11918.t1"/>
    <property type="gene ID" value="PSU_v2.g11918"/>
</dbReference>
<evidence type="ECO:0000313" key="7">
    <source>
        <dbReference type="Proteomes" id="UP000887577"/>
    </source>
</evidence>
<feature type="domain" description="C2H2-type" evidence="6">
    <location>
        <begin position="659"/>
        <end position="680"/>
    </location>
</feature>
<dbReference type="GO" id="GO:0045944">
    <property type="term" value="P:positive regulation of transcription by RNA polymerase II"/>
    <property type="evidence" value="ECO:0007669"/>
    <property type="project" value="TreeGrafter"/>
</dbReference>
<dbReference type="GO" id="GO:0008270">
    <property type="term" value="F:zinc ion binding"/>
    <property type="evidence" value="ECO:0007669"/>
    <property type="project" value="UniProtKB-KW"/>
</dbReference>
<evidence type="ECO:0000259" key="6">
    <source>
        <dbReference type="PROSITE" id="PS00028"/>
    </source>
</evidence>
<keyword evidence="1" id="KW-0479">Metal-binding</keyword>
<keyword evidence="2" id="KW-0677">Repeat</keyword>
<keyword evidence="3" id="KW-0863">Zinc-finger</keyword>
<name>A0A914XXI1_9BILA</name>
<evidence type="ECO:0000256" key="2">
    <source>
        <dbReference type="ARBA" id="ARBA00022737"/>
    </source>
</evidence>
<dbReference type="InterPro" id="IPR050688">
    <property type="entry name" value="Zinc_finger/UBP_domain"/>
</dbReference>
<dbReference type="AlphaFoldDB" id="A0A914XXI1"/>
<evidence type="ECO:0000256" key="5">
    <source>
        <dbReference type="SAM" id="MobiDB-lite"/>
    </source>
</evidence>
<evidence type="ECO:0000256" key="1">
    <source>
        <dbReference type="ARBA" id="ARBA00022723"/>
    </source>
</evidence>
<dbReference type="GO" id="GO:0005634">
    <property type="term" value="C:nucleus"/>
    <property type="evidence" value="ECO:0007669"/>
    <property type="project" value="TreeGrafter"/>
</dbReference>
<feature type="region of interest" description="Disordered" evidence="5">
    <location>
        <begin position="402"/>
        <end position="451"/>
    </location>
</feature>
<dbReference type="InterPro" id="IPR013087">
    <property type="entry name" value="Znf_C2H2_type"/>
</dbReference>
<reference evidence="8" key="1">
    <citation type="submission" date="2022-11" db="UniProtKB">
        <authorList>
            <consortium name="WormBaseParasite"/>
        </authorList>
    </citation>
    <scope>IDENTIFICATION</scope>
</reference>
<proteinExistence type="predicted"/>
<evidence type="ECO:0000313" key="8">
    <source>
        <dbReference type="WBParaSite" id="PSU_v2.g11918.t1"/>
    </source>
</evidence>
<dbReference type="SMART" id="SM00355">
    <property type="entry name" value="ZnF_C2H2"/>
    <property type="match status" value="7"/>
</dbReference>
<dbReference type="PROSITE" id="PS00028">
    <property type="entry name" value="ZINC_FINGER_C2H2_1"/>
    <property type="match status" value="2"/>
</dbReference>
<feature type="compositionally biased region" description="Polar residues" evidence="5">
    <location>
        <begin position="80"/>
        <end position="93"/>
    </location>
</feature>
<evidence type="ECO:0000256" key="4">
    <source>
        <dbReference type="ARBA" id="ARBA00022833"/>
    </source>
</evidence>
<dbReference type="Proteomes" id="UP000887577">
    <property type="component" value="Unplaced"/>
</dbReference>
<feature type="region of interest" description="Disordered" evidence="5">
    <location>
        <begin position="1"/>
        <end position="39"/>
    </location>
</feature>
<dbReference type="PANTHER" id="PTHR24403:SF67">
    <property type="entry name" value="FI01116P-RELATED"/>
    <property type="match status" value="1"/>
</dbReference>
<feature type="compositionally biased region" description="Polar residues" evidence="5">
    <location>
        <begin position="24"/>
        <end position="39"/>
    </location>
</feature>
<protein>
    <submittedName>
        <fullName evidence="8">C2H2-type domain-containing protein</fullName>
    </submittedName>
</protein>
<sequence>MMVSEVAVAEMAQPRAPTEERSNSIESDISANHNKAETSSIVVEKALPTVSKEVECIDIDDDDVQAISPPPAKKAKIEENGSSNNNKLNGTSTDVKKSPKAIASYDDLLDKVYDHVHSQVESKKDLGRKVMDIMLAAINQEVLNDPHSVRKLIIDKQLVLPNTITHPPSQYVHLLIEHDPEHLLTRIIQKLYGEEKPKETEQERQEKLRFRREFAAPTMTRVVAQIGQELVQEYTYGDIVHARNLPDMPKDIEGYKRVAEQLKPVWQSLKEKNAPYKSKYHVCRVCRFKTDSLIAFSKHQWTLHYDGKKYSCTMCPEFNNNVARIRKHYMDKHEIVPTPVEEPSNRLDCPICEEDFKFKGELHNHLKDCKRQALNQRRILHPTENDKLAVNQWLWTKPTLEPRVARTQPKPPQPPKPVKQQPIHVAPPLRPSFPGPSHSRPPTLPPAAASPAVPQNITQLLPLIQSLNANPAALEKIKNEHPQVYRQLQTQLANIRNNPHAMAQIRTITPGSRPTVPSSRNAAAPIRAPVLQRAAPPRPTLTKLSCEICDTTLDRLQAYLEHMQHNHKKLEGKTLSEMVQGPPLACSRCKDRFWCYDGLERHLVMAHGLVTQEFLRKAQNKQDGGRCQICKKQYAFNMLQHLVQEHNKNLCSAEIRYSCDVCQFSCTVYTELSAHLENSHPKTNGSLKQ</sequence>
<keyword evidence="4" id="KW-0862">Zinc</keyword>
<feature type="domain" description="C2H2-type" evidence="6">
    <location>
        <begin position="586"/>
        <end position="607"/>
    </location>
</feature>
<organism evidence="7 8">
    <name type="scientific">Panagrolaimus superbus</name>
    <dbReference type="NCBI Taxonomy" id="310955"/>
    <lineage>
        <taxon>Eukaryota</taxon>
        <taxon>Metazoa</taxon>
        <taxon>Ecdysozoa</taxon>
        <taxon>Nematoda</taxon>
        <taxon>Chromadorea</taxon>
        <taxon>Rhabditida</taxon>
        <taxon>Tylenchina</taxon>
        <taxon>Panagrolaimomorpha</taxon>
        <taxon>Panagrolaimoidea</taxon>
        <taxon>Panagrolaimidae</taxon>
        <taxon>Panagrolaimus</taxon>
    </lineage>
</organism>